<keyword evidence="5 6" id="KW-0472">Membrane</keyword>
<dbReference type="Proteomes" id="UP001430172">
    <property type="component" value="Unassembled WGS sequence"/>
</dbReference>
<name>A0ABS2CML4_9MICO</name>
<dbReference type="EMBL" id="JAFDVD010000012">
    <property type="protein sequence ID" value="MBM6401119.1"/>
    <property type="molecule type" value="Genomic_DNA"/>
</dbReference>
<feature type="transmembrane region" description="Helical" evidence="6">
    <location>
        <begin position="75"/>
        <end position="99"/>
    </location>
</feature>
<keyword evidence="2 6" id="KW-0812">Transmembrane</keyword>
<gene>
    <name evidence="7" type="ORF">JQN70_12020</name>
</gene>
<evidence type="ECO:0000256" key="6">
    <source>
        <dbReference type="SAM" id="Phobius"/>
    </source>
</evidence>
<organism evidence="7 8">
    <name type="scientific">Phycicoccus sonneratiae</name>
    <dbReference type="NCBI Taxonomy" id="2807628"/>
    <lineage>
        <taxon>Bacteria</taxon>
        <taxon>Bacillati</taxon>
        <taxon>Actinomycetota</taxon>
        <taxon>Actinomycetes</taxon>
        <taxon>Micrococcales</taxon>
        <taxon>Intrasporangiaceae</taxon>
        <taxon>Phycicoccus</taxon>
    </lineage>
</organism>
<feature type="transmembrane region" description="Helical" evidence="6">
    <location>
        <begin position="20"/>
        <end position="38"/>
    </location>
</feature>
<reference evidence="7" key="1">
    <citation type="submission" date="2021-02" db="EMBL/GenBank/DDBJ databases">
        <title>Phycicoccus sp. MQZ13P-5T, whole genome shotgun sequence.</title>
        <authorList>
            <person name="Tuo L."/>
        </authorList>
    </citation>
    <scope>NUCLEOTIDE SEQUENCE</scope>
    <source>
        <strain evidence="7">MQZ13P-5</strain>
    </source>
</reference>
<evidence type="ECO:0000313" key="7">
    <source>
        <dbReference type="EMBL" id="MBM6401119.1"/>
    </source>
</evidence>
<keyword evidence="4 6" id="KW-1133">Transmembrane helix</keyword>
<proteinExistence type="predicted"/>
<comment type="subcellular location">
    <subcellularLocation>
        <location evidence="1">Membrane</location>
        <topology evidence="1">Multi-pass membrane protein</topology>
    </subcellularLocation>
</comment>
<dbReference type="Pfam" id="PF05875">
    <property type="entry name" value="Ceramidase"/>
    <property type="match status" value="1"/>
</dbReference>
<keyword evidence="3" id="KW-0378">Hydrolase</keyword>
<protein>
    <submittedName>
        <fullName evidence="7">Ceramidase domain-containing protein</fullName>
    </submittedName>
</protein>
<evidence type="ECO:0000256" key="5">
    <source>
        <dbReference type="ARBA" id="ARBA00023136"/>
    </source>
</evidence>
<feature type="transmembrane region" description="Helical" evidence="6">
    <location>
        <begin position="111"/>
        <end position="129"/>
    </location>
</feature>
<dbReference type="InterPro" id="IPR008901">
    <property type="entry name" value="ACER"/>
</dbReference>
<evidence type="ECO:0000256" key="1">
    <source>
        <dbReference type="ARBA" id="ARBA00004141"/>
    </source>
</evidence>
<evidence type="ECO:0000256" key="2">
    <source>
        <dbReference type="ARBA" id="ARBA00022692"/>
    </source>
</evidence>
<comment type="caution">
    <text evidence="7">The sequence shown here is derived from an EMBL/GenBank/DDBJ whole genome shotgun (WGS) entry which is preliminary data.</text>
</comment>
<keyword evidence="8" id="KW-1185">Reference proteome</keyword>
<evidence type="ECO:0000256" key="4">
    <source>
        <dbReference type="ARBA" id="ARBA00022989"/>
    </source>
</evidence>
<feature type="transmembrane region" description="Helical" evidence="6">
    <location>
        <begin position="50"/>
        <end position="69"/>
    </location>
</feature>
<evidence type="ECO:0000256" key="3">
    <source>
        <dbReference type="ARBA" id="ARBA00022801"/>
    </source>
</evidence>
<sequence length="176" mass="18851">MLVVLLGPGSMAMHATQSDLGGHLDLLSMFLLSGFALAHAAMRWARRGPATLAAVFALAVGVGMAGHLHGGDVPVLGHLGNAVFAVQLWLAVGLEVALWRRGRRGDGPRQDLRLGVASVGTLALAFAIWTTGMREHPWCRPEALLQQHAVWHVLDAVAAYLLYRHYAAEGVDDSHK</sequence>
<evidence type="ECO:0000313" key="8">
    <source>
        <dbReference type="Proteomes" id="UP001430172"/>
    </source>
</evidence>
<accession>A0ABS2CML4</accession>